<dbReference type="GO" id="GO:0005737">
    <property type="term" value="C:cytoplasm"/>
    <property type="evidence" value="ECO:0007669"/>
    <property type="project" value="TreeGrafter"/>
</dbReference>
<organism evidence="2 3">
    <name type="scientific">Acrobeloides nanus</name>
    <dbReference type="NCBI Taxonomy" id="290746"/>
    <lineage>
        <taxon>Eukaryota</taxon>
        <taxon>Metazoa</taxon>
        <taxon>Ecdysozoa</taxon>
        <taxon>Nematoda</taxon>
        <taxon>Chromadorea</taxon>
        <taxon>Rhabditida</taxon>
        <taxon>Tylenchina</taxon>
        <taxon>Cephalobomorpha</taxon>
        <taxon>Cephaloboidea</taxon>
        <taxon>Cephalobidae</taxon>
        <taxon>Acrobeloides</taxon>
    </lineage>
</organism>
<dbReference type="InterPro" id="IPR000719">
    <property type="entry name" value="Prot_kinase_dom"/>
</dbReference>
<reference evidence="3" key="1">
    <citation type="submission" date="2022-11" db="UniProtKB">
        <authorList>
            <consortium name="WormBaseParasite"/>
        </authorList>
    </citation>
    <scope>IDENTIFICATION</scope>
</reference>
<dbReference type="PROSITE" id="PS50011">
    <property type="entry name" value="PROTEIN_KINASE_DOM"/>
    <property type="match status" value="1"/>
</dbReference>
<accession>A0A914BVA8</accession>
<dbReference type="GO" id="GO:0005524">
    <property type="term" value="F:ATP binding"/>
    <property type="evidence" value="ECO:0007669"/>
    <property type="project" value="InterPro"/>
</dbReference>
<name>A0A914BVA8_9BILA</name>
<dbReference type="WBParaSite" id="ACRNAN_Path_1090.g4160.t1">
    <property type="protein sequence ID" value="ACRNAN_Path_1090.g4160.t1"/>
    <property type="gene ID" value="ACRNAN_Path_1090.g4160"/>
</dbReference>
<dbReference type="PANTHER" id="PTHR24361">
    <property type="entry name" value="MITOGEN-ACTIVATED KINASE KINASE KINASE"/>
    <property type="match status" value="1"/>
</dbReference>
<dbReference type="Pfam" id="PF00069">
    <property type="entry name" value="Pkinase"/>
    <property type="match status" value="1"/>
</dbReference>
<dbReference type="SUPFAM" id="SSF56112">
    <property type="entry name" value="Protein kinase-like (PK-like)"/>
    <property type="match status" value="1"/>
</dbReference>
<dbReference type="AlphaFoldDB" id="A0A914BVA8"/>
<evidence type="ECO:0000313" key="2">
    <source>
        <dbReference type="Proteomes" id="UP000887540"/>
    </source>
</evidence>
<dbReference type="Gene3D" id="1.10.510.10">
    <property type="entry name" value="Transferase(Phosphotransferase) domain 1"/>
    <property type="match status" value="1"/>
</dbReference>
<dbReference type="PANTHER" id="PTHR24361:SF678">
    <property type="entry name" value="SPORULATION-SPECIFIC PROTEIN 1"/>
    <property type="match status" value="1"/>
</dbReference>
<protein>
    <submittedName>
        <fullName evidence="3">Protein kinase domain-containing protein</fullName>
    </submittedName>
</protein>
<evidence type="ECO:0000259" key="1">
    <source>
        <dbReference type="PROSITE" id="PS50011"/>
    </source>
</evidence>
<dbReference type="InterPro" id="IPR011009">
    <property type="entry name" value="Kinase-like_dom_sf"/>
</dbReference>
<dbReference type="SMART" id="SM00220">
    <property type="entry name" value="S_TKc"/>
    <property type="match status" value="1"/>
</dbReference>
<keyword evidence="2" id="KW-1185">Reference proteome</keyword>
<dbReference type="InterPro" id="IPR053235">
    <property type="entry name" value="Ser_Thr_kinase"/>
</dbReference>
<feature type="domain" description="Protein kinase" evidence="1">
    <location>
        <begin position="1"/>
        <end position="304"/>
    </location>
</feature>
<dbReference type="Proteomes" id="UP000887540">
    <property type="component" value="Unplaced"/>
</dbReference>
<evidence type="ECO:0000313" key="3">
    <source>
        <dbReference type="WBParaSite" id="ACRNAN_Path_1090.g4160.t1"/>
    </source>
</evidence>
<proteinExistence type="predicted"/>
<sequence>MTSKRNPNASRHLMDFDSIKDYEQFLKTWVQPGIFNYTALRVIERFSDEDGIVIEEMMLVEDKNRHTQFMLRIVELKDEQTLNLTLREAQVLNQNKDLTGLYASTLRLDQSLNKVRERRRKEHLGLFTPNAVIYVLRYVIDALEFMHSKQFVHTQLCATNIFMDGGGQVKLGGFLHSRRIGSNNWSFTGDPNCFPPEAFTQNNANLSIQPSFDYWSLGLLTLELITGKRESRTEEKCRKLSEKYRNGEKDPPTLADFCPNTLINNKQSYDPDVDSFLAQLLTVDQQRRALFSRREKFQAMHPFLKREIREIDARNEWSIPISIGSPLDGERSLFAEMFNSQSSRSDFASDFLTRILRAVRLTEKDFYPVFEDIPDTKLFNNYIGIEASIALANDDSEWSRDVLNVSRASSNQYLNEFEQVAPINKTRSRPSRAPLTGEDYDVQSHHPGLEKDYQRHETCFFVKKNWTTDERQVFIALQFARWYHRGVINFPDLVRVCDEIEDIIQGYIVTKSRAGRDPPESIYFASALRRLFLNPAEHHDRETRHLCHMYIDVALLPEMNAQKKKKMQKLSEGDSIDVPLGLTTLQAAACYKEVDARKFDAIEAQLLGQANVFRWELDETQRKFDAAGPETRLYKLLYERRRNPNRQAISNDWASNTQARSVKLWGDYDRDFLYKACSWTISHKLDESRARKLYGNPFEESQIGKDVDENENSLLALQLSRTRVKQEEDVILPMKRVEDAEARRAALANAEAMLARLKKGTQEGHAGGWRLGEQLKRFEADTSFNNNGFL</sequence>
<dbReference type="GO" id="GO:0004674">
    <property type="term" value="F:protein serine/threonine kinase activity"/>
    <property type="evidence" value="ECO:0007669"/>
    <property type="project" value="TreeGrafter"/>
</dbReference>